<organism evidence="1 2">
    <name type="scientific">Nibricoccus aquaticus</name>
    <dbReference type="NCBI Taxonomy" id="2576891"/>
    <lineage>
        <taxon>Bacteria</taxon>
        <taxon>Pseudomonadati</taxon>
        <taxon>Verrucomicrobiota</taxon>
        <taxon>Opitutia</taxon>
        <taxon>Opitutales</taxon>
        <taxon>Opitutaceae</taxon>
        <taxon>Nibricoccus</taxon>
    </lineage>
</organism>
<dbReference type="OrthoDB" id="5792777at2"/>
<dbReference type="KEGG" id="vbh:CMV30_01735"/>
<dbReference type="EMBL" id="CP023344">
    <property type="protein sequence ID" value="ATC62788.1"/>
    <property type="molecule type" value="Genomic_DNA"/>
</dbReference>
<proteinExistence type="predicted"/>
<dbReference type="Gene3D" id="3.50.50.60">
    <property type="entry name" value="FAD/NAD(P)-binding domain"/>
    <property type="match status" value="1"/>
</dbReference>
<dbReference type="Proteomes" id="UP000217265">
    <property type="component" value="Chromosome"/>
</dbReference>
<reference evidence="1 2" key="1">
    <citation type="submission" date="2017-09" db="EMBL/GenBank/DDBJ databases">
        <title>Complete genome sequence of Verrucomicrobial strain HZ-65, isolated from freshwater.</title>
        <authorList>
            <person name="Choi A."/>
        </authorList>
    </citation>
    <scope>NUCLEOTIDE SEQUENCE [LARGE SCALE GENOMIC DNA]</scope>
    <source>
        <strain evidence="1 2">HZ-65</strain>
    </source>
</reference>
<keyword evidence="2" id="KW-1185">Reference proteome</keyword>
<dbReference type="InterPro" id="IPR036188">
    <property type="entry name" value="FAD/NAD-bd_sf"/>
</dbReference>
<evidence type="ECO:0008006" key="3">
    <source>
        <dbReference type="Google" id="ProtNLM"/>
    </source>
</evidence>
<dbReference type="Pfam" id="PF13450">
    <property type="entry name" value="NAD_binding_8"/>
    <property type="match status" value="1"/>
</dbReference>
<dbReference type="SUPFAM" id="SSF51905">
    <property type="entry name" value="FAD/NAD(P)-binding domain"/>
    <property type="match status" value="1"/>
</dbReference>
<sequence length="349" mass="36933">MRRGTNFDTGNWKTRCVMCSGGDGAGDMNKTIAIIGAGMAGLMAARALRERGASVVVLEKSRGVGGRMATKRVGTAVFDQGAQFFTVRDAAMESWLADWERSGVAAKWPGEVNERWTGRPGMTAVAKRLSDGLDIKREHKVTAAMRVADGWELMIEGHGLMRVERLVSTAPVPQTLALLVAGGVALKETLAAELGRVSYHPCLALLVVLDGASAVPVEGVAIKQGPLRWVADNAKKGISPEGQGAVTLLATPAFSAEHYGKTESEVAELLVPAAREWLGSAGVVSVALHRWRYSEPVTTWAERCVWLPEISLGLAGDAFGGPRVEGAALSGLALAARIADTLEHEESAD</sequence>
<dbReference type="Gene3D" id="3.90.660.10">
    <property type="match status" value="1"/>
</dbReference>
<dbReference type="PANTHER" id="PTHR16128">
    <property type="entry name" value="FAD/NAD(P)-BINDING OXIDOREDUCTASE FAMILY PROTEIN"/>
    <property type="match status" value="1"/>
</dbReference>
<dbReference type="AlphaFoldDB" id="A0A290QBU1"/>
<gene>
    <name evidence="1" type="ORF">CMV30_01735</name>
</gene>
<protein>
    <recommendedName>
        <fullName evidence="3">Amine oxidase domain-containing protein</fullName>
    </recommendedName>
</protein>
<accession>A0A290QBU1</accession>
<name>A0A290QBU1_9BACT</name>
<evidence type="ECO:0000313" key="2">
    <source>
        <dbReference type="Proteomes" id="UP000217265"/>
    </source>
</evidence>
<evidence type="ECO:0000313" key="1">
    <source>
        <dbReference type="EMBL" id="ATC62788.1"/>
    </source>
</evidence>
<dbReference type="PRINTS" id="PR00419">
    <property type="entry name" value="ADXRDTASE"/>
</dbReference>
<dbReference type="PANTHER" id="PTHR16128:SF5">
    <property type="entry name" value="FAD_NAD(P)-BINDING OXIDOREDUCTASE FAMILY PROTEIN"/>
    <property type="match status" value="1"/>
</dbReference>